<dbReference type="PANTHER" id="PTHR11067:SF9">
    <property type="entry name" value="INOSINE TRIPHOSPHATE PYROPHOSPHATASE"/>
    <property type="match status" value="1"/>
</dbReference>
<comment type="cofactor">
    <cofactor evidence="7">
        <name>Mg(2+)</name>
        <dbReference type="ChEBI" id="CHEBI:18420"/>
    </cofactor>
    <text evidence="7">Binds 1 Mg(2+) ion per subunit.</text>
</comment>
<feature type="binding site" evidence="7">
    <location>
        <position position="69"/>
    </location>
    <ligand>
        <name>Mg(2+)</name>
        <dbReference type="ChEBI" id="CHEBI:18420"/>
    </ligand>
</feature>
<reference evidence="9 10" key="1">
    <citation type="submission" date="2024-04" db="EMBL/GenBank/DDBJ databases">
        <authorList>
            <person name="Cremers G."/>
        </authorList>
    </citation>
    <scope>NUCLEOTIDE SEQUENCE [LARGE SCALE GENOMIC DNA]</scope>
    <source>
        <strain evidence="9">MeCH1-AG</strain>
    </source>
</reference>
<evidence type="ECO:0000256" key="2">
    <source>
        <dbReference type="ARBA" id="ARBA00022723"/>
    </source>
</evidence>
<feature type="binding site" evidence="7">
    <location>
        <begin position="8"/>
        <end position="13"/>
    </location>
    <ligand>
        <name>substrate</name>
    </ligand>
</feature>
<feature type="binding site" evidence="7">
    <location>
        <begin position="182"/>
        <end position="183"/>
    </location>
    <ligand>
        <name>substrate</name>
    </ligand>
</feature>
<evidence type="ECO:0000256" key="8">
    <source>
        <dbReference type="RuleBase" id="RU003781"/>
    </source>
</evidence>
<proteinExistence type="inferred from homology"/>
<comment type="catalytic activity">
    <reaction evidence="7">
        <text>dITP + H2O = dIMP + diphosphate + H(+)</text>
        <dbReference type="Rhea" id="RHEA:28342"/>
        <dbReference type="ChEBI" id="CHEBI:15377"/>
        <dbReference type="ChEBI" id="CHEBI:15378"/>
        <dbReference type="ChEBI" id="CHEBI:33019"/>
        <dbReference type="ChEBI" id="CHEBI:61194"/>
        <dbReference type="ChEBI" id="CHEBI:61382"/>
        <dbReference type="EC" id="3.6.1.66"/>
    </reaction>
</comment>
<evidence type="ECO:0000256" key="7">
    <source>
        <dbReference type="HAMAP-Rule" id="MF_01405"/>
    </source>
</evidence>
<organism evidence="9 10">
    <name type="scientific">Candidatus Methylocalor cossyra</name>
    <dbReference type="NCBI Taxonomy" id="3108543"/>
    <lineage>
        <taxon>Bacteria</taxon>
        <taxon>Pseudomonadati</taxon>
        <taxon>Pseudomonadota</taxon>
        <taxon>Gammaproteobacteria</taxon>
        <taxon>Methylococcales</taxon>
        <taxon>Methylococcaceae</taxon>
        <taxon>Candidatus Methylocalor</taxon>
    </lineage>
</organism>
<dbReference type="Pfam" id="PF01725">
    <property type="entry name" value="Ham1p_like"/>
    <property type="match status" value="1"/>
</dbReference>
<dbReference type="Proteomes" id="UP001497493">
    <property type="component" value="Chromosome"/>
</dbReference>
<protein>
    <recommendedName>
        <fullName evidence="7">dITP/XTP pyrophosphatase</fullName>
        <ecNumber evidence="7">3.6.1.66</ecNumber>
    </recommendedName>
    <alternativeName>
        <fullName evidence="7">Non-canonical purine NTP pyrophosphatase</fullName>
    </alternativeName>
    <alternativeName>
        <fullName evidence="7">Non-standard purine NTP pyrophosphatase</fullName>
    </alternativeName>
    <alternativeName>
        <fullName evidence="7">Nucleoside-triphosphate diphosphatase</fullName>
    </alternativeName>
    <alternativeName>
        <fullName evidence="7">Nucleoside-triphosphate pyrophosphatase</fullName>
        <shortName evidence="7">NTPase</shortName>
    </alternativeName>
</protein>
<comment type="subunit">
    <text evidence="7">Homodimer.</text>
</comment>
<accession>A0ABM9NG59</accession>
<evidence type="ECO:0000256" key="3">
    <source>
        <dbReference type="ARBA" id="ARBA00022741"/>
    </source>
</evidence>
<feature type="binding site" evidence="7">
    <location>
        <position position="70"/>
    </location>
    <ligand>
        <name>substrate</name>
    </ligand>
</feature>
<evidence type="ECO:0000256" key="4">
    <source>
        <dbReference type="ARBA" id="ARBA00022801"/>
    </source>
</evidence>
<feature type="binding site" evidence="7">
    <location>
        <position position="177"/>
    </location>
    <ligand>
        <name>substrate</name>
    </ligand>
</feature>
<dbReference type="NCBIfam" id="TIGR00042">
    <property type="entry name" value="RdgB/HAM1 family non-canonical purine NTP pyrophosphatase"/>
    <property type="match status" value="1"/>
</dbReference>
<feature type="binding site" evidence="7">
    <location>
        <begin position="154"/>
        <end position="157"/>
    </location>
    <ligand>
        <name>substrate</name>
    </ligand>
</feature>
<dbReference type="InterPro" id="IPR020922">
    <property type="entry name" value="dITP/XTP_pyrophosphatase"/>
</dbReference>
<evidence type="ECO:0000256" key="5">
    <source>
        <dbReference type="ARBA" id="ARBA00022842"/>
    </source>
</evidence>
<dbReference type="HAMAP" id="MF_01405">
    <property type="entry name" value="Non_canon_purine_NTPase"/>
    <property type="match status" value="1"/>
</dbReference>
<dbReference type="Gene3D" id="3.90.950.10">
    <property type="match status" value="1"/>
</dbReference>
<feature type="active site" description="Proton acceptor" evidence="7">
    <location>
        <position position="69"/>
    </location>
</feature>
<dbReference type="EMBL" id="OZ026884">
    <property type="protein sequence ID" value="CAL1239606.1"/>
    <property type="molecule type" value="Genomic_DNA"/>
</dbReference>
<comment type="similarity">
    <text evidence="1 7 8">Belongs to the HAM1 NTPase family.</text>
</comment>
<keyword evidence="10" id="KW-1185">Reference proteome</keyword>
<keyword evidence="2 7" id="KW-0479">Metal-binding</keyword>
<evidence type="ECO:0000313" key="10">
    <source>
        <dbReference type="Proteomes" id="UP001497493"/>
    </source>
</evidence>
<gene>
    <name evidence="9" type="primary">rdgB</name>
    <name evidence="9" type="ORF">MECH1_V1_0830</name>
</gene>
<dbReference type="GO" id="GO:0036220">
    <property type="term" value="F:ITP diphosphatase activity"/>
    <property type="evidence" value="ECO:0007669"/>
    <property type="project" value="UniProtKB-EC"/>
</dbReference>
<keyword evidence="5 7" id="KW-0460">Magnesium</keyword>
<dbReference type="EC" id="3.6.1.66" evidence="7"/>
<dbReference type="InterPro" id="IPR029001">
    <property type="entry name" value="ITPase-like_fam"/>
</dbReference>
<name>A0ABM9NG59_9GAMM</name>
<keyword evidence="3 7" id="KW-0547">Nucleotide-binding</keyword>
<comment type="catalytic activity">
    <reaction evidence="7">
        <text>XTP + H2O = XMP + diphosphate + H(+)</text>
        <dbReference type="Rhea" id="RHEA:28610"/>
        <dbReference type="ChEBI" id="CHEBI:15377"/>
        <dbReference type="ChEBI" id="CHEBI:15378"/>
        <dbReference type="ChEBI" id="CHEBI:33019"/>
        <dbReference type="ChEBI" id="CHEBI:57464"/>
        <dbReference type="ChEBI" id="CHEBI:61314"/>
        <dbReference type="EC" id="3.6.1.66"/>
    </reaction>
</comment>
<dbReference type="CDD" id="cd00515">
    <property type="entry name" value="HAM1"/>
    <property type="match status" value="1"/>
</dbReference>
<dbReference type="RefSeq" id="WP_348759149.1">
    <property type="nucleotide sequence ID" value="NZ_OZ026884.1"/>
</dbReference>
<comment type="catalytic activity">
    <reaction evidence="7">
        <text>ITP + H2O = IMP + diphosphate + H(+)</text>
        <dbReference type="Rhea" id="RHEA:29399"/>
        <dbReference type="ChEBI" id="CHEBI:15377"/>
        <dbReference type="ChEBI" id="CHEBI:15378"/>
        <dbReference type="ChEBI" id="CHEBI:33019"/>
        <dbReference type="ChEBI" id="CHEBI:58053"/>
        <dbReference type="ChEBI" id="CHEBI:61402"/>
        <dbReference type="EC" id="3.6.1.66"/>
    </reaction>
</comment>
<comment type="function">
    <text evidence="7">Pyrophosphatase that catalyzes the hydrolysis of nucleoside triphosphates to their monophosphate derivatives, with a high preference for the non-canonical purine nucleotides XTP (xanthosine triphosphate), dITP (deoxyinosine triphosphate) and ITP. Seems to function as a house-cleaning enzyme that removes non-canonical purine nucleotides from the nucleotide pool, thus preventing their incorporation into DNA/RNA and avoiding chromosomal lesions.</text>
</comment>
<sequence>MQKILFASGNPGKLREITAILADRPVEIVPASAYALGEPAETGLTFVENALLKARHAARLSGLPAIGDDSGLEVDALGGAPGVWSARYAGEHADDAANNAKLLQELRAIPEVQRSARFRCVMVYLRHERDPSPLIAQGTWEGRILRSPRGTGGFGYDPLFFLPERGCTAAELTPQEKNRLSHRGQALRKLAAALFAPDRGEDP</sequence>
<evidence type="ECO:0000256" key="1">
    <source>
        <dbReference type="ARBA" id="ARBA00008023"/>
    </source>
</evidence>
<dbReference type="PANTHER" id="PTHR11067">
    <property type="entry name" value="INOSINE TRIPHOSPHATE PYROPHOSPHATASE/HAM1 PROTEIN"/>
    <property type="match status" value="1"/>
</dbReference>
<keyword evidence="4 7" id="KW-0378">Hydrolase</keyword>
<evidence type="ECO:0000256" key="6">
    <source>
        <dbReference type="ARBA" id="ARBA00023080"/>
    </source>
</evidence>
<keyword evidence="6 7" id="KW-0546">Nucleotide metabolism</keyword>
<dbReference type="SUPFAM" id="SSF52972">
    <property type="entry name" value="ITPase-like"/>
    <property type="match status" value="1"/>
</dbReference>
<dbReference type="InterPro" id="IPR002637">
    <property type="entry name" value="RdgB/HAM1"/>
</dbReference>
<evidence type="ECO:0000313" key="9">
    <source>
        <dbReference type="EMBL" id="CAL1239606.1"/>
    </source>
</evidence>
<comment type="caution">
    <text evidence="7">Lacks conserved residue(s) required for the propagation of feature annotation.</text>
</comment>